<evidence type="ECO:0000313" key="2">
    <source>
        <dbReference type="Proteomes" id="UP000199727"/>
    </source>
</evidence>
<dbReference type="AlphaFoldDB" id="A0A854QAG3"/>
<protein>
    <submittedName>
        <fullName evidence="1">Uncharacterized protein</fullName>
    </submittedName>
</protein>
<dbReference type="Proteomes" id="UP000199727">
    <property type="component" value="Unassembled WGS sequence"/>
</dbReference>
<accession>A0A854QAG3</accession>
<name>A0A854QAG3_CRYNE</name>
<comment type="caution">
    <text evidence="1">The sequence shown here is derived from an EMBL/GenBank/DDBJ whole genome shotgun (WGS) entry which is preliminary data.</text>
</comment>
<dbReference type="EMBL" id="AMKT01000059">
    <property type="protein sequence ID" value="OXG17785.1"/>
    <property type="molecule type" value="Genomic_DNA"/>
</dbReference>
<organism evidence="1 2">
    <name type="scientific">Cryptococcus neoformans Tu259-1</name>
    <dbReference type="NCBI Taxonomy" id="1230072"/>
    <lineage>
        <taxon>Eukaryota</taxon>
        <taxon>Fungi</taxon>
        <taxon>Dikarya</taxon>
        <taxon>Basidiomycota</taxon>
        <taxon>Agaricomycotina</taxon>
        <taxon>Tremellomycetes</taxon>
        <taxon>Tremellales</taxon>
        <taxon>Cryptococcaceae</taxon>
        <taxon>Cryptococcus</taxon>
        <taxon>Cryptococcus neoformans species complex</taxon>
    </lineage>
</organism>
<evidence type="ECO:0000313" key="1">
    <source>
        <dbReference type="EMBL" id="OXG17785.1"/>
    </source>
</evidence>
<sequence length="211" mass="23660">MASNFSRYPRRISLPSHIFFVIMRKKISLNTSLSDFSPFPTASPEKLFYYDAESMSSKASISMGNPPHWPRPPVMSDISIHGDRQMAASSSTQLLDLPSVFCSGIASSGYTCFSPTSSDCMCRLPLDLEWPSKPSWNCELSQSQGDYTAQIKDLGVYLEAMKDILITTRMARRTTFASGFDLVNDKLIIVQPEIVHYLARCERGSRIFSQC</sequence>
<gene>
    <name evidence="1" type="ORF">C361_04780</name>
</gene>
<proteinExistence type="predicted"/>
<reference evidence="1 2" key="1">
    <citation type="submission" date="2017-06" db="EMBL/GenBank/DDBJ databases">
        <title>Global population genomics of the pathogenic fungus Cryptococcus neoformans var. grubii.</title>
        <authorList>
            <person name="Cuomo C."/>
            <person name="Litvintseva A."/>
            <person name="Chen Y."/>
            <person name="Young S."/>
            <person name="Zeng Q."/>
            <person name="Chapman S."/>
            <person name="Gujja S."/>
            <person name="Saif S."/>
            <person name="Birren B."/>
        </authorList>
    </citation>
    <scope>NUCLEOTIDE SEQUENCE [LARGE SCALE GENOMIC DNA]</scope>
    <source>
        <strain evidence="1 2">Tu259-1</strain>
    </source>
</reference>
<dbReference type="OrthoDB" id="10433964at2759"/>